<dbReference type="STRING" id="1802274.A3J58_01605"/>
<feature type="domain" description="Zinc finger DksA/TraR C4-type" evidence="6">
    <location>
        <begin position="93"/>
        <end position="117"/>
    </location>
</feature>
<evidence type="ECO:0000256" key="2">
    <source>
        <dbReference type="ARBA" id="ARBA00022771"/>
    </source>
</evidence>
<accession>A0A1G2KT54</accession>
<gene>
    <name evidence="7" type="ORF">A3J58_01605</name>
</gene>
<proteinExistence type="predicted"/>
<evidence type="ECO:0000259" key="6">
    <source>
        <dbReference type="Pfam" id="PF01258"/>
    </source>
</evidence>
<keyword evidence="2" id="KW-0863">Zinc-finger</keyword>
<dbReference type="Pfam" id="PF01258">
    <property type="entry name" value="zf-dskA_traR"/>
    <property type="match status" value="1"/>
</dbReference>
<evidence type="ECO:0000256" key="5">
    <source>
        <dbReference type="SAM" id="MobiDB-lite"/>
    </source>
</evidence>
<protein>
    <recommendedName>
        <fullName evidence="6">Zinc finger DksA/TraR C4-type domain-containing protein</fullName>
    </recommendedName>
</protein>
<evidence type="ECO:0000256" key="4">
    <source>
        <dbReference type="PROSITE-ProRule" id="PRU00510"/>
    </source>
</evidence>
<evidence type="ECO:0000256" key="3">
    <source>
        <dbReference type="ARBA" id="ARBA00022833"/>
    </source>
</evidence>
<sequence length="128" mass="14372">MQPMILAELKKSLEEERDRLVTDLKSIARPHPGVAGEWDTQFPKFEPGESGSHASQEEEADEVEEYENRLAAEGSLETRLLAINRALERIAHGTFGKCATCSQPIPLERLRANPAAEHDMPHEKRIES</sequence>
<evidence type="ECO:0000256" key="1">
    <source>
        <dbReference type="ARBA" id="ARBA00022723"/>
    </source>
</evidence>
<dbReference type="InterPro" id="IPR000962">
    <property type="entry name" value="Znf_DskA_TraR"/>
</dbReference>
<feature type="zinc finger region" description="dksA C4-type" evidence="4">
    <location>
        <begin position="98"/>
        <end position="122"/>
    </location>
</feature>
<evidence type="ECO:0000313" key="8">
    <source>
        <dbReference type="Proteomes" id="UP000178510"/>
    </source>
</evidence>
<dbReference type="PANTHER" id="PTHR33823">
    <property type="entry name" value="RNA POLYMERASE-BINDING TRANSCRIPTION FACTOR DKSA-RELATED"/>
    <property type="match status" value="1"/>
</dbReference>
<dbReference type="EMBL" id="MHQM01000048">
    <property type="protein sequence ID" value="OHA02404.1"/>
    <property type="molecule type" value="Genomic_DNA"/>
</dbReference>
<comment type="caution">
    <text evidence="7">The sequence shown here is derived from an EMBL/GenBank/DDBJ whole genome shotgun (WGS) entry which is preliminary data.</text>
</comment>
<dbReference type="PANTHER" id="PTHR33823:SF4">
    <property type="entry name" value="GENERAL STRESS PROTEIN 16O"/>
    <property type="match status" value="1"/>
</dbReference>
<dbReference type="Proteomes" id="UP000178510">
    <property type="component" value="Unassembled WGS sequence"/>
</dbReference>
<dbReference type="PROSITE" id="PS51128">
    <property type="entry name" value="ZF_DKSA_2"/>
    <property type="match status" value="1"/>
</dbReference>
<dbReference type="Gene3D" id="1.20.120.910">
    <property type="entry name" value="DksA, coiled-coil domain"/>
    <property type="match status" value="1"/>
</dbReference>
<dbReference type="AlphaFoldDB" id="A0A1G2KT54"/>
<reference evidence="7 8" key="1">
    <citation type="journal article" date="2016" name="Nat. Commun.">
        <title>Thousands of microbial genomes shed light on interconnected biogeochemical processes in an aquifer system.</title>
        <authorList>
            <person name="Anantharaman K."/>
            <person name="Brown C.T."/>
            <person name="Hug L.A."/>
            <person name="Sharon I."/>
            <person name="Castelle C.J."/>
            <person name="Probst A.J."/>
            <person name="Thomas B.C."/>
            <person name="Singh A."/>
            <person name="Wilkins M.J."/>
            <person name="Karaoz U."/>
            <person name="Brodie E.L."/>
            <person name="Williams K.H."/>
            <person name="Hubbard S.S."/>
            <person name="Banfield J.F."/>
        </authorList>
    </citation>
    <scope>NUCLEOTIDE SEQUENCE [LARGE SCALE GENOMIC DNA]</scope>
</reference>
<keyword evidence="3" id="KW-0862">Zinc</keyword>
<dbReference type="GO" id="GO:0008270">
    <property type="term" value="F:zinc ion binding"/>
    <property type="evidence" value="ECO:0007669"/>
    <property type="project" value="UniProtKB-KW"/>
</dbReference>
<keyword evidence="1" id="KW-0479">Metal-binding</keyword>
<name>A0A1G2KT54_9BACT</name>
<feature type="region of interest" description="Disordered" evidence="5">
    <location>
        <begin position="28"/>
        <end position="66"/>
    </location>
</feature>
<evidence type="ECO:0000313" key="7">
    <source>
        <dbReference type="EMBL" id="OHA02404.1"/>
    </source>
</evidence>
<organism evidence="7 8">
    <name type="scientific">Candidatus Sungbacteria bacterium RIFCSPHIGHO2_02_FULL_52_23</name>
    <dbReference type="NCBI Taxonomy" id="1802274"/>
    <lineage>
        <taxon>Bacteria</taxon>
        <taxon>Candidatus Sungiibacteriota</taxon>
    </lineage>
</organism>